<accession>A0A937G194</accession>
<dbReference type="EMBL" id="JAEUGD010000065">
    <property type="protein sequence ID" value="MBL6448807.1"/>
    <property type="molecule type" value="Genomic_DNA"/>
</dbReference>
<keyword evidence="2" id="KW-1185">Reference proteome</keyword>
<protein>
    <submittedName>
        <fullName evidence="1">Uncharacterized protein</fullName>
    </submittedName>
</protein>
<reference evidence="1" key="1">
    <citation type="submission" date="2021-01" db="EMBL/GenBank/DDBJ databases">
        <title>Fulvivirga kasyanovii gen. nov., sp nov., a novel member of the phylum Bacteroidetes isolated from seawater in a mussel farm.</title>
        <authorList>
            <person name="Zhao L.-H."/>
            <person name="Wang Z.-J."/>
        </authorList>
    </citation>
    <scope>NUCLEOTIDE SEQUENCE</scope>
    <source>
        <strain evidence="1">29W222</strain>
    </source>
</reference>
<organism evidence="1 2">
    <name type="scientific">Fulvivirga marina</name>
    <dbReference type="NCBI Taxonomy" id="2494733"/>
    <lineage>
        <taxon>Bacteria</taxon>
        <taxon>Pseudomonadati</taxon>
        <taxon>Bacteroidota</taxon>
        <taxon>Cytophagia</taxon>
        <taxon>Cytophagales</taxon>
        <taxon>Fulvivirgaceae</taxon>
        <taxon>Fulvivirga</taxon>
    </lineage>
</organism>
<comment type="caution">
    <text evidence="1">The sequence shown here is derived from an EMBL/GenBank/DDBJ whole genome shotgun (WGS) entry which is preliminary data.</text>
</comment>
<proteinExistence type="predicted"/>
<evidence type="ECO:0000313" key="2">
    <source>
        <dbReference type="Proteomes" id="UP000614216"/>
    </source>
</evidence>
<dbReference type="Proteomes" id="UP000614216">
    <property type="component" value="Unassembled WGS sequence"/>
</dbReference>
<gene>
    <name evidence="1" type="ORF">JMN32_21020</name>
</gene>
<dbReference type="RefSeq" id="WP_202858346.1">
    <property type="nucleotide sequence ID" value="NZ_JAEUGD010000065.1"/>
</dbReference>
<evidence type="ECO:0000313" key="1">
    <source>
        <dbReference type="EMBL" id="MBL6448807.1"/>
    </source>
</evidence>
<sequence>MTNKELSKRLKGKDLLGFDKKIISAKSNLQISLSKIDDNNQLKAGLNRFRLGDYLGKIKKHVDAIILWTASDSVLNIEAQKIINLLRGYRL</sequence>
<dbReference type="AlphaFoldDB" id="A0A937G194"/>
<name>A0A937G194_9BACT</name>